<name>A0ABV0SFA4_9TELE</name>
<dbReference type="Proteomes" id="UP001434883">
    <property type="component" value="Unassembled WGS sequence"/>
</dbReference>
<dbReference type="EMBL" id="JAHRIN010078598">
    <property type="protein sequence ID" value="MEQ2219219.1"/>
    <property type="molecule type" value="Genomic_DNA"/>
</dbReference>
<comment type="caution">
    <text evidence="1">The sequence shown here is derived from an EMBL/GenBank/DDBJ whole genome shotgun (WGS) entry which is preliminary data.</text>
</comment>
<keyword evidence="2" id="KW-1185">Reference proteome</keyword>
<organism evidence="1 2">
    <name type="scientific">Xenoophorus captivus</name>
    <dbReference type="NCBI Taxonomy" id="1517983"/>
    <lineage>
        <taxon>Eukaryota</taxon>
        <taxon>Metazoa</taxon>
        <taxon>Chordata</taxon>
        <taxon>Craniata</taxon>
        <taxon>Vertebrata</taxon>
        <taxon>Euteleostomi</taxon>
        <taxon>Actinopterygii</taxon>
        <taxon>Neopterygii</taxon>
        <taxon>Teleostei</taxon>
        <taxon>Neoteleostei</taxon>
        <taxon>Acanthomorphata</taxon>
        <taxon>Ovalentaria</taxon>
        <taxon>Atherinomorphae</taxon>
        <taxon>Cyprinodontiformes</taxon>
        <taxon>Goodeidae</taxon>
        <taxon>Xenoophorus</taxon>
    </lineage>
</organism>
<reference evidence="1 2" key="1">
    <citation type="submission" date="2021-06" db="EMBL/GenBank/DDBJ databases">
        <authorList>
            <person name="Palmer J.M."/>
        </authorList>
    </citation>
    <scope>NUCLEOTIDE SEQUENCE [LARGE SCALE GENOMIC DNA]</scope>
    <source>
        <strain evidence="1 2">XC_2019</strain>
        <tissue evidence="1">Muscle</tissue>
    </source>
</reference>
<proteinExistence type="predicted"/>
<gene>
    <name evidence="1" type="ORF">XENOCAPTIV_014342</name>
</gene>
<evidence type="ECO:0000313" key="1">
    <source>
        <dbReference type="EMBL" id="MEQ2219219.1"/>
    </source>
</evidence>
<sequence>MFSMYHKEIFYFKNRHKNRNTWRQYANIRETYLCYHWVWILPRHPGKGHKLALPAIIKQRKFKSSPYLRIVMSEPESLGLIVVNQGTKHAHIKNRSVNASWTRSGVMYLQI</sequence>
<accession>A0ABV0SFA4</accession>
<evidence type="ECO:0000313" key="2">
    <source>
        <dbReference type="Proteomes" id="UP001434883"/>
    </source>
</evidence>
<protein>
    <submittedName>
        <fullName evidence="1">Uncharacterized protein</fullName>
    </submittedName>
</protein>